<name>A0ABW5JUJ1_9FLAO</name>
<evidence type="ECO:0000313" key="1">
    <source>
        <dbReference type="EMBL" id="MFD2535916.1"/>
    </source>
</evidence>
<comment type="caution">
    <text evidence="1">The sequence shown here is derived from an EMBL/GenBank/DDBJ whole genome shotgun (WGS) entry which is preliminary data.</text>
</comment>
<proteinExistence type="predicted"/>
<dbReference type="EMBL" id="JBHULK010000005">
    <property type="protein sequence ID" value="MFD2535916.1"/>
    <property type="molecule type" value="Genomic_DNA"/>
</dbReference>
<sequence length="40" mass="4794">METNLPKPSAFKDSKLKETIEENLRFFKSLLYLTKKIFML</sequence>
<gene>
    <name evidence="1" type="ORF">ACFSQS_12445</name>
</gene>
<dbReference type="RefSeq" id="WP_388019342.1">
    <property type="nucleotide sequence ID" value="NZ_JBHUDT010000005.1"/>
</dbReference>
<organism evidence="1 2">
    <name type="scientific">Gelatiniphilus marinus</name>
    <dbReference type="NCBI Taxonomy" id="1759464"/>
    <lineage>
        <taxon>Bacteria</taxon>
        <taxon>Pseudomonadati</taxon>
        <taxon>Bacteroidota</taxon>
        <taxon>Flavobacteriia</taxon>
        <taxon>Flavobacteriales</taxon>
        <taxon>Flavobacteriaceae</taxon>
        <taxon>Gelatiniphilus</taxon>
    </lineage>
</organism>
<keyword evidence="2" id="KW-1185">Reference proteome</keyword>
<accession>A0ABW5JUJ1</accession>
<dbReference type="Proteomes" id="UP001597441">
    <property type="component" value="Unassembled WGS sequence"/>
</dbReference>
<evidence type="ECO:0000313" key="2">
    <source>
        <dbReference type="Proteomes" id="UP001597441"/>
    </source>
</evidence>
<reference evidence="2" key="1">
    <citation type="journal article" date="2019" name="Int. J. Syst. Evol. Microbiol.">
        <title>The Global Catalogue of Microorganisms (GCM) 10K type strain sequencing project: providing services to taxonomists for standard genome sequencing and annotation.</title>
        <authorList>
            <consortium name="The Broad Institute Genomics Platform"/>
            <consortium name="The Broad Institute Genome Sequencing Center for Infectious Disease"/>
            <person name="Wu L."/>
            <person name="Ma J."/>
        </authorList>
    </citation>
    <scope>NUCLEOTIDE SEQUENCE [LARGE SCALE GENOMIC DNA]</scope>
    <source>
        <strain evidence="2">KCTC 42903</strain>
    </source>
</reference>
<protein>
    <submittedName>
        <fullName evidence="1">Uncharacterized protein</fullName>
    </submittedName>
</protein>